<evidence type="ECO:0000256" key="1">
    <source>
        <dbReference type="ARBA" id="ARBA00001917"/>
    </source>
</evidence>
<evidence type="ECO:0000256" key="17">
    <source>
        <dbReference type="ARBA" id="ARBA00039085"/>
    </source>
</evidence>
<comment type="cofactor">
    <cofactor evidence="1">
        <name>FMN</name>
        <dbReference type="ChEBI" id="CHEBI:58210"/>
    </cofactor>
</comment>
<evidence type="ECO:0000256" key="12">
    <source>
        <dbReference type="ARBA" id="ARBA00023004"/>
    </source>
</evidence>
<evidence type="ECO:0000313" key="19">
    <source>
        <dbReference type="EMBL" id="KAF8784021.1"/>
    </source>
</evidence>
<dbReference type="EMBL" id="JACEFO010000007">
    <property type="protein sequence ID" value="KAF8784021.1"/>
    <property type="molecule type" value="Genomic_DNA"/>
</dbReference>
<keyword evidence="13" id="KW-0411">Iron-sulfur</keyword>
<dbReference type="PANTHER" id="PTHR11938">
    <property type="entry name" value="FAD NADPH DEHYDROGENASE/OXIDOREDUCTASE"/>
    <property type="match status" value="1"/>
</dbReference>
<dbReference type="Proteomes" id="UP000636709">
    <property type="component" value="Unassembled WGS sequence"/>
</dbReference>
<dbReference type="GO" id="GO:0019676">
    <property type="term" value="P:ammonia assimilation cycle"/>
    <property type="evidence" value="ECO:0007669"/>
    <property type="project" value="TreeGrafter"/>
</dbReference>
<accession>A0A835FZJ0</accession>
<evidence type="ECO:0000256" key="5">
    <source>
        <dbReference type="ARBA" id="ARBA00009716"/>
    </source>
</evidence>
<reference evidence="19" key="1">
    <citation type="submission" date="2020-07" db="EMBL/GenBank/DDBJ databases">
        <title>Genome sequence and genetic diversity analysis of an under-domesticated orphan crop, white fonio (Digitaria exilis).</title>
        <authorList>
            <person name="Bennetzen J.L."/>
            <person name="Chen S."/>
            <person name="Ma X."/>
            <person name="Wang X."/>
            <person name="Yssel A.E.J."/>
            <person name="Chaluvadi S.R."/>
            <person name="Johnson M."/>
            <person name="Gangashetty P."/>
            <person name="Hamidou F."/>
            <person name="Sanogo M.D."/>
            <person name="Zwaenepoel A."/>
            <person name="Wallace J."/>
            <person name="Van De Peer Y."/>
            <person name="Van Deynze A."/>
        </authorList>
    </citation>
    <scope>NUCLEOTIDE SEQUENCE</scope>
    <source>
        <tissue evidence="19">Leaves</tissue>
    </source>
</reference>
<evidence type="ECO:0000256" key="14">
    <source>
        <dbReference type="ARBA" id="ARBA00023164"/>
    </source>
</evidence>
<evidence type="ECO:0000256" key="7">
    <source>
        <dbReference type="ARBA" id="ARBA00022630"/>
    </source>
</evidence>
<dbReference type="GO" id="GO:0006537">
    <property type="term" value="P:glutamate biosynthetic process"/>
    <property type="evidence" value="ECO:0007669"/>
    <property type="project" value="UniProtKB-KW"/>
</dbReference>
<organism evidence="19 20">
    <name type="scientific">Digitaria exilis</name>
    <dbReference type="NCBI Taxonomy" id="1010633"/>
    <lineage>
        <taxon>Eukaryota</taxon>
        <taxon>Viridiplantae</taxon>
        <taxon>Streptophyta</taxon>
        <taxon>Embryophyta</taxon>
        <taxon>Tracheophyta</taxon>
        <taxon>Spermatophyta</taxon>
        <taxon>Magnoliopsida</taxon>
        <taxon>Liliopsida</taxon>
        <taxon>Poales</taxon>
        <taxon>Poaceae</taxon>
        <taxon>PACMAD clade</taxon>
        <taxon>Panicoideae</taxon>
        <taxon>Panicodae</taxon>
        <taxon>Paniceae</taxon>
        <taxon>Anthephorinae</taxon>
        <taxon>Digitaria</taxon>
    </lineage>
</organism>
<keyword evidence="9" id="KW-0479">Metal-binding</keyword>
<evidence type="ECO:0000256" key="16">
    <source>
        <dbReference type="ARBA" id="ARBA00037928"/>
    </source>
</evidence>
<keyword evidence="14" id="KW-0314">Glutamate biosynthesis</keyword>
<dbReference type="AlphaFoldDB" id="A0A835FZJ0"/>
<dbReference type="GO" id="GO:0046872">
    <property type="term" value="F:metal ion binding"/>
    <property type="evidence" value="ECO:0007669"/>
    <property type="project" value="UniProtKB-KW"/>
</dbReference>
<evidence type="ECO:0000256" key="10">
    <source>
        <dbReference type="ARBA" id="ARBA00022962"/>
    </source>
</evidence>
<keyword evidence="20" id="KW-1185">Reference proteome</keyword>
<evidence type="ECO:0000256" key="9">
    <source>
        <dbReference type="ARBA" id="ARBA00022723"/>
    </source>
</evidence>
<evidence type="ECO:0000256" key="11">
    <source>
        <dbReference type="ARBA" id="ARBA00023002"/>
    </source>
</evidence>
<dbReference type="InterPro" id="IPR029055">
    <property type="entry name" value="Ntn_hydrolases_N"/>
</dbReference>
<keyword evidence="8" id="KW-0288">FMN</keyword>
<feature type="domain" description="Glutamine amidotransferase type-2" evidence="18">
    <location>
        <begin position="47"/>
        <end position="109"/>
    </location>
</feature>
<dbReference type="InterPro" id="IPR050711">
    <property type="entry name" value="ET-N_metabolism_enzyme"/>
</dbReference>
<dbReference type="Pfam" id="PF00310">
    <property type="entry name" value="GATase_2"/>
    <property type="match status" value="1"/>
</dbReference>
<dbReference type="GO" id="GO:0051538">
    <property type="term" value="F:3 iron, 4 sulfur cluster binding"/>
    <property type="evidence" value="ECO:0007669"/>
    <property type="project" value="UniProtKB-KW"/>
</dbReference>
<evidence type="ECO:0000256" key="6">
    <source>
        <dbReference type="ARBA" id="ARBA00022605"/>
    </source>
</evidence>
<keyword evidence="11" id="KW-0560">Oxidoreductase</keyword>
<dbReference type="EC" id="1.4.7.1" evidence="17"/>
<evidence type="ECO:0000313" key="20">
    <source>
        <dbReference type="Proteomes" id="UP000636709"/>
    </source>
</evidence>
<keyword evidence="15" id="KW-0003">3Fe-4S</keyword>
<dbReference type="OrthoDB" id="779963at2759"/>
<comment type="pathway">
    <text evidence="4">Nitrogen metabolism.</text>
</comment>
<gene>
    <name evidence="19" type="ORF">HU200_000021</name>
</gene>
<dbReference type="PANTHER" id="PTHR11938:SF146">
    <property type="entry name" value="GLUTAMATE SYNTHASE 2 [NADH], CHLOROPLASTIC"/>
    <property type="match status" value="1"/>
</dbReference>
<keyword evidence="7" id="KW-0285">Flavoprotein</keyword>
<proteinExistence type="inferred from homology"/>
<evidence type="ECO:0000256" key="15">
    <source>
        <dbReference type="ARBA" id="ARBA00023291"/>
    </source>
</evidence>
<evidence type="ECO:0000256" key="3">
    <source>
        <dbReference type="ARBA" id="ARBA00004802"/>
    </source>
</evidence>
<evidence type="ECO:0000259" key="18">
    <source>
        <dbReference type="Pfam" id="PF00310"/>
    </source>
</evidence>
<sequence length="145" mass="16588">MSKIPGSNIGLYDPSFERRLPAGVGFIAEISGEPNRRNREQLSLRIHWDMNVLGWRRVPTDNSDLGKSALDTEPVIEQVFVSKSTQSKADFEQQMYILRRLSIKSIQEALDLQLGGQRISICALYLQGSSLSPYPFFFHWCKLKR</sequence>
<dbReference type="SUPFAM" id="SSF56235">
    <property type="entry name" value="N-terminal nucleophile aminohydrolases (Ntn hydrolases)"/>
    <property type="match status" value="1"/>
</dbReference>
<comment type="pathway">
    <text evidence="16">Amino-acid biosynthesis; L-glutamate biosynthesis via GLT pathway; L-glutamate from 2-oxoglutarate and L-glutamine (ferredoxin route): step 1/1.</text>
</comment>
<evidence type="ECO:0000256" key="13">
    <source>
        <dbReference type="ARBA" id="ARBA00023014"/>
    </source>
</evidence>
<keyword evidence="12" id="KW-0408">Iron</keyword>
<comment type="cofactor">
    <cofactor evidence="2">
        <name>[3Fe-4S] cluster</name>
        <dbReference type="ChEBI" id="CHEBI:21137"/>
    </cofactor>
</comment>
<evidence type="ECO:0000256" key="2">
    <source>
        <dbReference type="ARBA" id="ARBA00001927"/>
    </source>
</evidence>
<comment type="caution">
    <text evidence="19">The sequence shown here is derived from an EMBL/GenBank/DDBJ whole genome shotgun (WGS) entry which is preliminary data.</text>
</comment>
<comment type="similarity">
    <text evidence="5">Belongs to the glutamate synthase family.</text>
</comment>
<name>A0A835FZJ0_9POAL</name>
<evidence type="ECO:0000256" key="4">
    <source>
        <dbReference type="ARBA" id="ARBA00004909"/>
    </source>
</evidence>
<dbReference type="InterPro" id="IPR017932">
    <property type="entry name" value="GATase_2_dom"/>
</dbReference>
<comment type="pathway">
    <text evidence="3">Energy metabolism; nitrogen metabolism.</text>
</comment>
<keyword evidence="6" id="KW-0028">Amino-acid biosynthesis</keyword>
<evidence type="ECO:0000256" key="8">
    <source>
        <dbReference type="ARBA" id="ARBA00022643"/>
    </source>
</evidence>
<dbReference type="GO" id="GO:0016041">
    <property type="term" value="F:glutamate synthase (ferredoxin) activity"/>
    <property type="evidence" value="ECO:0007669"/>
    <property type="project" value="UniProtKB-EC"/>
</dbReference>
<keyword evidence="10" id="KW-0315">Glutamine amidotransferase</keyword>
<dbReference type="Gene3D" id="3.60.20.10">
    <property type="entry name" value="Glutamine Phosphoribosylpyrophosphate, subunit 1, domain 1"/>
    <property type="match status" value="1"/>
</dbReference>
<protein>
    <recommendedName>
        <fullName evidence="17">glutamate synthase (ferredoxin)</fullName>
        <ecNumber evidence="17">1.4.7.1</ecNumber>
    </recommendedName>
</protein>
<dbReference type="GO" id="GO:0016040">
    <property type="term" value="F:glutamate synthase (NADH) activity"/>
    <property type="evidence" value="ECO:0007669"/>
    <property type="project" value="TreeGrafter"/>
</dbReference>